<keyword evidence="2" id="KW-1185">Reference proteome</keyword>
<dbReference type="EMBL" id="JAUNZN010000001">
    <property type="protein sequence ID" value="KAK4832476.1"/>
    <property type="molecule type" value="Genomic_DNA"/>
</dbReference>
<gene>
    <name evidence="1" type="ORF">QYF61_023523</name>
</gene>
<dbReference type="Proteomes" id="UP001333110">
    <property type="component" value="Unassembled WGS sequence"/>
</dbReference>
<proteinExistence type="predicted"/>
<organism evidence="1 2">
    <name type="scientific">Mycteria americana</name>
    <name type="common">Wood stork</name>
    <dbReference type="NCBI Taxonomy" id="33587"/>
    <lineage>
        <taxon>Eukaryota</taxon>
        <taxon>Metazoa</taxon>
        <taxon>Chordata</taxon>
        <taxon>Craniata</taxon>
        <taxon>Vertebrata</taxon>
        <taxon>Euteleostomi</taxon>
        <taxon>Archelosauria</taxon>
        <taxon>Archosauria</taxon>
        <taxon>Dinosauria</taxon>
        <taxon>Saurischia</taxon>
        <taxon>Theropoda</taxon>
        <taxon>Coelurosauria</taxon>
        <taxon>Aves</taxon>
        <taxon>Neognathae</taxon>
        <taxon>Neoaves</taxon>
        <taxon>Aequornithes</taxon>
        <taxon>Ciconiiformes</taxon>
        <taxon>Ciconiidae</taxon>
        <taxon>Mycteria</taxon>
    </lineage>
</organism>
<evidence type="ECO:0000313" key="1">
    <source>
        <dbReference type="EMBL" id="KAK4832476.1"/>
    </source>
</evidence>
<protein>
    <recommendedName>
        <fullName evidence="3">Rna-directed dna polymerase from mobile element jockey-like</fullName>
    </recommendedName>
</protein>
<reference evidence="1 2" key="1">
    <citation type="journal article" date="2023" name="J. Hered.">
        <title>Chromosome-level genome of the wood stork (Mycteria americana) provides insight into avian chromosome evolution.</title>
        <authorList>
            <person name="Flamio R. Jr."/>
            <person name="Ramstad K.M."/>
        </authorList>
    </citation>
    <scope>NUCLEOTIDE SEQUENCE [LARGE SCALE GENOMIC DNA]</scope>
    <source>
        <strain evidence="1">JAX WOST 10</strain>
    </source>
</reference>
<dbReference type="AlphaFoldDB" id="A0AAN7Q806"/>
<name>A0AAN7Q806_MYCAM</name>
<evidence type="ECO:0000313" key="2">
    <source>
        <dbReference type="Proteomes" id="UP001333110"/>
    </source>
</evidence>
<comment type="caution">
    <text evidence="1">The sequence shown here is derived from an EMBL/GenBank/DDBJ whole genome shotgun (WGS) entry which is preliminary data.</text>
</comment>
<accession>A0AAN7Q806</accession>
<sequence>MEQILLEDMSKHMEDKEVIRDSQHGFTNGKLYLTNLVAFYDGATVVPRDAMQRDLNRLEEWAHANLMNFNNKAKCKILHLGCGNPHYQYRLADE</sequence>
<evidence type="ECO:0008006" key="3">
    <source>
        <dbReference type="Google" id="ProtNLM"/>
    </source>
</evidence>